<accession>A0A2A4G628</accession>
<evidence type="ECO:0008006" key="4">
    <source>
        <dbReference type="Google" id="ProtNLM"/>
    </source>
</evidence>
<dbReference type="EMBL" id="NBWU01000005">
    <property type="protein sequence ID" value="PCE63436.1"/>
    <property type="molecule type" value="Genomic_DNA"/>
</dbReference>
<proteinExistence type="predicted"/>
<organism evidence="2 3">
    <name type="scientific">Sediminicola luteus</name>
    <dbReference type="NCBI Taxonomy" id="319238"/>
    <lineage>
        <taxon>Bacteria</taxon>
        <taxon>Pseudomonadati</taxon>
        <taxon>Bacteroidota</taxon>
        <taxon>Flavobacteriia</taxon>
        <taxon>Flavobacteriales</taxon>
        <taxon>Flavobacteriaceae</taxon>
        <taxon>Sediminicola</taxon>
    </lineage>
</organism>
<dbReference type="NCBIfam" id="TIGR04131">
    <property type="entry name" value="Bac_Flav_CTERM"/>
    <property type="match status" value="1"/>
</dbReference>
<dbReference type="AlphaFoldDB" id="A0A2A4G628"/>
<evidence type="ECO:0000313" key="2">
    <source>
        <dbReference type="EMBL" id="PCE63436.1"/>
    </source>
</evidence>
<dbReference type="Proteomes" id="UP000219559">
    <property type="component" value="Unassembled WGS sequence"/>
</dbReference>
<dbReference type="InterPro" id="IPR026341">
    <property type="entry name" value="T9SS_type_B"/>
</dbReference>
<keyword evidence="3" id="KW-1185">Reference proteome</keyword>
<feature type="chain" id="PRO_5012833573" description="Gliding motility-associated C-terminal domain-containing protein" evidence="1">
    <location>
        <begin position="21"/>
        <end position="383"/>
    </location>
</feature>
<evidence type="ECO:0000256" key="1">
    <source>
        <dbReference type="SAM" id="SignalP"/>
    </source>
</evidence>
<comment type="caution">
    <text evidence="2">The sequence shown here is derived from an EMBL/GenBank/DDBJ whole genome shotgun (WGS) entry which is preliminary data.</text>
</comment>
<dbReference type="RefSeq" id="WP_097443389.1">
    <property type="nucleotide sequence ID" value="NZ_NBWU01000005.1"/>
</dbReference>
<dbReference type="OrthoDB" id="1489185at2"/>
<reference evidence="2 3" key="1">
    <citation type="submission" date="2017-04" db="EMBL/GenBank/DDBJ databases">
        <title>A new member of the family Flavobacteriaceae isolated from ascidians.</title>
        <authorList>
            <person name="Chen L."/>
        </authorList>
    </citation>
    <scope>NUCLEOTIDE SEQUENCE [LARGE SCALE GENOMIC DNA]</scope>
    <source>
        <strain evidence="2 3">HQA918</strain>
    </source>
</reference>
<gene>
    <name evidence="2" type="ORF">B7P33_14585</name>
</gene>
<keyword evidence="1" id="KW-0732">Signal</keyword>
<protein>
    <recommendedName>
        <fullName evidence="4">Gliding motility-associated C-terminal domain-containing protein</fullName>
    </recommendedName>
</protein>
<dbReference type="Pfam" id="PF13585">
    <property type="entry name" value="CHU_C"/>
    <property type="match status" value="1"/>
</dbReference>
<evidence type="ECO:0000313" key="3">
    <source>
        <dbReference type="Proteomes" id="UP000219559"/>
    </source>
</evidence>
<feature type="signal peptide" evidence="1">
    <location>
        <begin position="1"/>
        <end position="20"/>
    </location>
</feature>
<sequence>MNKNWFYLLLLIPLTISAQNAVHHFGGMRIHENATVGFHTDLVNDGSFDQNRGLVGFYSSSGLRNLSGTFTPKFEDVEFATDGGFNLEIPLLVDNNANFISGNIITDKAFPTIYLGFTTDGFYVGQGANTKVYGYSAVTAQSDFTFPVGLEGRLRPLMLNSSDLNVLAKCAYFFENPNSPSTSPVAFDTDSKEGDIVRISDVEYWKLEGSLPSNITIGWDAFSQIGLLASDINDLVVVGWDRDAQQWVNLGNIQADGDLTTGAITSQNFVPNEYTALSFGSLSNVISESDLANYILSPNGDGINDFLEIAATEDSPNNLLSIYNRHGGLVFQQEDYSDEFVGKANQGIVYDKGSGLPSGVYFYVIELKDTGIKHQGYLHLTSQ</sequence>
<name>A0A2A4G628_9FLAO</name>